<keyword evidence="1" id="KW-0472">Membrane</keyword>
<organism evidence="2 3">
    <name type="scientific">Eiseniibacteriota bacterium</name>
    <dbReference type="NCBI Taxonomy" id="2212470"/>
    <lineage>
        <taxon>Bacteria</taxon>
        <taxon>Candidatus Eiseniibacteriota</taxon>
    </lineage>
</organism>
<dbReference type="EMBL" id="JBHPKH010000181">
    <property type="protein sequence ID" value="MFC1573483.1"/>
    <property type="molecule type" value="Genomic_DNA"/>
</dbReference>
<evidence type="ECO:0000256" key="1">
    <source>
        <dbReference type="SAM" id="Phobius"/>
    </source>
</evidence>
<feature type="transmembrane region" description="Helical" evidence="1">
    <location>
        <begin position="220"/>
        <end position="239"/>
    </location>
</feature>
<keyword evidence="1" id="KW-1133">Transmembrane helix</keyword>
<gene>
    <name evidence="2" type="ORF">ACFL6M_07805</name>
</gene>
<feature type="transmembrane region" description="Helical" evidence="1">
    <location>
        <begin position="82"/>
        <end position="103"/>
    </location>
</feature>
<name>A0ABV6YME5_UNCEI</name>
<proteinExistence type="predicted"/>
<evidence type="ECO:0000313" key="2">
    <source>
        <dbReference type="EMBL" id="MFC1573483.1"/>
    </source>
</evidence>
<feature type="transmembrane region" description="Helical" evidence="1">
    <location>
        <begin position="20"/>
        <end position="42"/>
    </location>
</feature>
<feature type="transmembrane region" description="Helical" evidence="1">
    <location>
        <begin position="156"/>
        <end position="181"/>
    </location>
</feature>
<keyword evidence="3" id="KW-1185">Reference proteome</keyword>
<evidence type="ECO:0000313" key="3">
    <source>
        <dbReference type="Proteomes" id="UP001593833"/>
    </source>
</evidence>
<feature type="transmembrane region" description="Helical" evidence="1">
    <location>
        <begin position="187"/>
        <end position="208"/>
    </location>
</feature>
<dbReference type="Proteomes" id="UP001593833">
    <property type="component" value="Unassembled WGS sequence"/>
</dbReference>
<feature type="transmembrane region" description="Helical" evidence="1">
    <location>
        <begin position="259"/>
        <end position="279"/>
    </location>
</feature>
<comment type="caution">
    <text evidence="2">The sequence shown here is derived from an EMBL/GenBank/DDBJ whole genome shotgun (WGS) entry which is preliminary data.</text>
</comment>
<protein>
    <submittedName>
        <fullName evidence="2">Uncharacterized protein</fullName>
    </submittedName>
</protein>
<accession>A0ABV6YME5</accession>
<reference evidence="2 3" key="1">
    <citation type="submission" date="2024-09" db="EMBL/GenBank/DDBJ databases">
        <authorList>
            <person name="D'Angelo T."/>
        </authorList>
    </citation>
    <scope>NUCLEOTIDE SEQUENCE [LARGE SCALE GENOMIC DNA]</scope>
    <source>
        <strain evidence="2">SAG AM-320-E07</strain>
    </source>
</reference>
<keyword evidence="1" id="KW-0812">Transmembrane</keyword>
<sequence length="282" mass="32086">MSLTGPMTVSVYLVARTGWLILVGYIALTSIGVLATGFYRLLRQDPDRLSSRSFLEQFRYINGAIAHGMFDRILGTRIRDQLLRICLLNYVVFAPLAMVVVRFPGWHIDDSLPVFFGLHFWMWCSIGANFVSLRVTRKVLSKYSAPECTFSDIFKYFLLDVLVVICCLYFTVIAGNISFILQHRQAFSALLIQFPHIFGYMVLSETYVFILEGQGAYPWYWAWVPVFTSILPTLAYLLITALSLLLRALSLPVMLHQRAIRASMIAWIVVLVACLAILITSF</sequence>